<protein>
    <submittedName>
        <fullName evidence="2">Uu.00g021380.m01.CDS01</fullName>
    </submittedName>
</protein>
<keyword evidence="3" id="KW-1185">Reference proteome</keyword>
<dbReference type="InterPro" id="IPR021858">
    <property type="entry name" value="Fun_TF"/>
</dbReference>
<accession>A0AAI8VZM6</accession>
<proteinExistence type="predicted"/>
<evidence type="ECO:0000313" key="3">
    <source>
        <dbReference type="Proteomes" id="UP001295740"/>
    </source>
</evidence>
<gene>
    <name evidence="2" type="ORF">KHLLAP_LOCUS14487</name>
</gene>
<reference evidence="2" key="1">
    <citation type="submission" date="2023-10" db="EMBL/GenBank/DDBJ databases">
        <authorList>
            <person name="Hackl T."/>
        </authorList>
    </citation>
    <scope>NUCLEOTIDE SEQUENCE</scope>
</reference>
<dbReference type="Proteomes" id="UP001295740">
    <property type="component" value="Unassembled WGS sequence"/>
</dbReference>
<organism evidence="2 3">
    <name type="scientific">Anthostomella pinea</name>
    <dbReference type="NCBI Taxonomy" id="933095"/>
    <lineage>
        <taxon>Eukaryota</taxon>
        <taxon>Fungi</taxon>
        <taxon>Dikarya</taxon>
        <taxon>Ascomycota</taxon>
        <taxon>Pezizomycotina</taxon>
        <taxon>Sordariomycetes</taxon>
        <taxon>Xylariomycetidae</taxon>
        <taxon>Xylariales</taxon>
        <taxon>Xylariaceae</taxon>
        <taxon>Anthostomella</taxon>
    </lineage>
</organism>
<sequence length="198" mass="21049">MVLAKILSFDPAAGWKKTGSGVKFDKSLTSQDQATARSESPSTAETSHATTLSSVVPDADLWLNVGIIYRAGILLYMLRTLVLDISEDKSYLHEANPSLEIATLRLETRRVLASALAPIFSDSASTKHLGKLVFFPVFVCGMEAGQGEKALQEFIVHGLEMLGRMLGTFGPVSAVDELRGKWAADAAAGAGGDGCYLG</sequence>
<comment type="caution">
    <text evidence="2">The sequence shown here is derived from an EMBL/GenBank/DDBJ whole genome shotgun (WGS) entry which is preliminary data.</text>
</comment>
<evidence type="ECO:0000313" key="2">
    <source>
        <dbReference type="EMBL" id="CAJ2514019.1"/>
    </source>
</evidence>
<dbReference type="AlphaFoldDB" id="A0AAI8VZM6"/>
<dbReference type="Pfam" id="PF11951">
    <property type="entry name" value="Fungal_trans_2"/>
    <property type="match status" value="1"/>
</dbReference>
<keyword evidence="1" id="KW-0539">Nucleus</keyword>
<name>A0AAI8VZM6_9PEZI</name>
<evidence type="ECO:0000256" key="1">
    <source>
        <dbReference type="ARBA" id="ARBA00023242"/>
    </source>
</evidence>
<dbReference type="EMBL" id="CAUWAG010000020">
    <property type="protein sequence ID" value="CAJ2514019.1"/>
    <property type="molecule type" value="Genomic_DNA"/>
</dbReference>